<gene>
    <name evidence="1" type="ORF">FMOSSE_LOCUS10012</name>
</gene>
<comment type="caution">
    <text evidence="1">The sequence shown here is derived from an EMBL/GenBank/DDBJ whole genome shotgun (WGS) entry which is preliminary data.</text>
</comment>
<dbReference type="EMBL" id="CAJVPP010003134">
    <property type="protein sequence ID" value="CAG8621520.1"/>
    <property type="molecule type" value="Genomic_DNA"/>
</dbReference>
<dbReference type="AlphaFoldDB" id="A0A9N9D3B2"/>
<name>A0A9N9D3B2_FUNMO</name>
<accession>A0A9N9D3B2</accession>
<reference evidence="1" key="1">
    <citation type="submission" date="2021-06" db="EMBL/GenBank/DDBJ databases">
        <authorList>
            <person name="Kallberg Y."/>
            <person name="Tangrot J."/>
            <person name="Rosling A."/>
        </authorList>
    </citation>
    <scope>NUCLEOTIDE SEQUENCE</scope>
    <source>
        <strain evidence="1">87-6 pot B 2015</strain>
    </source>
</reference>
<sequence>MKSINNQRLILLPRPERWGKRYLFGEVKGQPDVIRCNADYKQLFKQGGASQVLSIIEIKPDQLMRQLLDNGLDLYEAYNRALTAADDELLCLLNIKVSSDS</sequence>
<keyword evidence="2" id="KW-1185">Reference proteome</keyword>
<evidence type="ECO:0000313" key="2">
    <source>
        <dbReference type="Proteomes" id="UP000789375"/>
    </source>
</evidence>
<dbReference type="Proteomes" id="UP000789375">
    <property type="component" value="Unassembled WGS sequence"/>
</dbReference>
<organism evidence="1 2">
    <name type="scientific">Funneliformis mosseae</name>
    <name type="common">Endomycorrhizal fungus</name>
    <name type="synonym">Glomus mosseae</name>
    <dbReference type="NCBI Taxonomy" id="27381"/>
    <lineage>
        <taxon>Eukaryota</taxon>
        <taxon>Fungi</taxon>
        <taxon>Fungi incertae sedis</taxon>
        <taxon>Mucoromycota</taxon>
        <taxon>Glomeromycotina</taxon>
        <taxon>Glomeromycetes</taxon>
        <taxon>Glomerales</taxon>
        <taxon>Glomeraceae</taxon>
        <taxon>Funneliformis</taxon>
    </lineage>
</organism>
<protein>
    <submittedName>
        <fullName evidence="1">10203_t:CDS:1</fullName>
    </submittedName>
</protein>
<evidence type="ECO:0000313" key="1">
    <source>
        <dbReference type="EMBL" id="CAG8621520.1"/>
    </source>
</evidence>
<proteinExistence type="predicted"/>